<feature type="region of interest" description="Disordered" evidence="1">
    <location>
        <begin position="204"/>
        <end position="266"/>
    </location>
</feature>
<accession>A0A7S4EH33</accession>
<name>A0A7S4EH33_9STRA</name>
<reference evidence="2" key="1">
    <citation type="submission" date="2021-01" db="EMBL/GenBank/DDBJ databases">
        <authorList>
            <person name="Corre E."/>
            <person name="Pelletier E."/>
            <person name="Niang G."/>
            <person name="Scheremetjew M."/>
            <person name="Finn R."/>
            <person name="Kale V."/>
            <person name="Holt S."/>
            <person name="Cochrane G."/>
            <person name="Meng A."/>
            <person name="Brown T."/>
            <person name="Cohen L."/>
        </authorList>
    </citation>
    <scope>NUCLEOTIDE SEQUENCE</scope>
    <source>
        <strain evidence="2">10249 10 AB</strain>
    </source>
</reference>
<proteinExistence type="predicted"/>
<feature type="compositionally biased region" description="Low complexity" evidence="1">
    <location>
        <begin position="310"/>
        <end position="333"/>
    </location>
</feature>
<gene>
    <name evidence="2" type="ORF">PAUS00366_LOCUS5206</name>
</gene>
<dbReference type="AlphaFoldDB" id="A0A7S4EH33"/>
<feature type="compositionally biased region" description="Polar residues" evidence="1">
    <location>
        <begin position="204"/>
        <end position="224"/>
    </location>
</feature>
<protein>
    <submittedName>
        <fullName evidence="2">Uncharacterized protein</fullName>
    </submittedName>
</protein>
<evidence type="ECO:0000313" key="2">
    <source>
        <dbReference type="EMBL" id="CAE0712454.1"/>
    </source>
</evidence>
<sequence>MAPSNNKLRVVVSPLLLALAYVALVVVALSIAGDRILQPQVSDAFLVVPTSHSHSRLSLSSRQEMNHRAILQYAYAYTHGPGGPRCRVGHGLAQKSSRSVCLYLAPHDPIAAPPAASGFWNQVESMVFGFLDDHNNDGANNNNNGGDDDDDPRLVLGQWENLWECDETDTKAESLTHFLEVWAQITLTNDSGLTTPVSCTKFKPSTATSSATANENSTVTAASTTRERRISRQSVKDEQFTTSNSNTSSSNKSKQPHSMKLIFRPPKRYLSYKEQKSMEKGILPDRKGAKVDAWSPGGVEITVATKTIPATSNSNHSSSANDNDSNANTDNNSNGKRMIICVTACRCSIDKDTVIKKTTERAIVRRLEDALRIWKKNNAKKQ</sequence>
<feature type="compositionally biased region" description="Low complexity" evidence="1">
    <location>
        <begin position="241"/>
        <end position="253"/>
    </location>
</feature>
<feature type="region of interest" description="Disordered" evidence="1">
    <location>
        <begin position="306"/>
        <end position="333"/>
    </location>
</feature>
<evidence type="ECO:0000256" key="1">
    <source>
        <dbReference type="SAM" id="MobiDB-lite"/>
    </source>
</evidence>
<dbReference type="EMBL" id="HBIX01006594">
    <property type="protein sequence ID" value="CAE0712454.1"/>
    <property type="molecule type" value="Transcribed_RNA"/>
</dbReference>
<organism evidence="2">
    <name type="scientific">Pseudo-nitzschia australis</name>
    <dbReference type="NCBI Taxonomy" id="44445"/>
    <lineage>
        <taxon>Eukaryota</taxon>
        <taxon>Sar</taxon>
        <taxon>Stramenopiles</taxon>
        <taxon>Ochrophyta</taxon>
        <taxon>Bacillariophyta</taxon>
        <taxon>Bacillariophyceae</taxon>
        <taxon>Bacillariophycidae</taxon>
        <taxon>Bacillariales</taxon>
        <taxon>Bacillariaceae</taxon>
        <taxon>Pseudo-nitzschia</taxon>
    </lineage>
</organism>
<feature type="compositionally biased region" description="Basic and acidic residues" evidence="1">
    <location>
        <begin position="225"/>
        <end position="239"/>
    </location>
</feature>